<dbReference type="PRINTS" id="PR01504">
    <property type="entry name" value="PNCREATITSAP"/>
</dbReference>
<dbReference type="InterPro" id="IPR001304">
    <property type="entry name" value="C-type_lectin-like"/>
</dbReference>
<feature type="domain" description="C-type lectin" evidence="8">
    <location>
        <begin position="60"/>
        <end position="179"/>
    </location>
</feature>
<evidence type="ECO:0000256" key="1">
    <source>
        <dbReference type="ARBA" id="ARBA00004613"/>
    </source>
</evidence>
<dbReference type="FunFam" id="3.10.100.10:FF:000087">
    <property type="entry name" value="Snaclec rhodocetin subunit delta"/>
    <property type="match status" value="1"/>
</dbReference>
<feature type="transmembrane region" description="Helical" evidence="7">
    <location>
        <begin position="32"/>
        <end position="51"/>
    </location>
</feature>
<dbReference type="SUPFAM" id="SSF56436">
    <property type="entry name" value="C-type lectin-like"/>
    <property type="match status" value="1"/>
</dbReference>
<dbReference type="AlphaFoldDB" id="A0A077LD04"/>
<evidence type="ECO:0000256" key="2">
    <source>
        <dbReference type="ARBA" id="ARBA00006747"/>
    </source>
</evidence>
<dbReference type="InterPro" id="IPR018378">
    <property type="entry name" value="C-type_lectin_CS"/>
</dbReference>
<evidence type="ECO:0000256" key="6">
    <source>
        <dbReference type="ARBA" id="ARBA00023240"/>
    </source>
</evidence>
<keyword evidence="5" id="KW-1015">Disulfide bond</keyword>
<evidence type="ECO:0000256" key="5">
    <source>
        <dbReference type="ARBA" id="ARBA00023157"/>
    </source>
</evidence>
<evidence type="ECO:0000256" key="7">
    <source>
        <dbReference type="SAM" id="Phobius"/>
    </source>
</evidence>
<proteinExistence type="evidence at transcript level"/>
<name>A0A077LD04_PROEL</name>
<keyword evidence="9" id="KW-0430">Lectin</keyword>
<dbReference type="InterPro" id="IPR016186">
    <property type="entry name" value="C-type_lectin-like/link_sf"/>
</dbReference>
<keyword evidence="7" id="KW-0472">Membrane</keyword>
<reference evidence="9" key="1">
    <citation type="submission" date="2014-08" db="EMBL/GenBank/DDBJ databases">
        <title>Regulation and rapid evolution of snake venom proteomes:More abundant venom components evolve more rapidly.</title>
        <authorList>
            <person name="Aird S.D."/>
            <person name="Aggarwal S."/>
            <person name="Villar-Briones A."/>
            <person name="Man-Ying Tin M."/>
            <person name="Terada K."/>
            <person name="Mikheyev A.S."/>
        </authorList>
    </citation>
    <scope>NUCLEOTIDE SEQUENCE</scope>
    <source>
        <tissue evidence="9">Venom gland</tissue>
    </source>
</reference>
<keyword evidence="3" id="KW-0964">Secreted</keyword>
<protein>
    <submittedName>
        <fullName evidence="9">C-type lectin B subunit</fullName>
    </submittedName>
</protein>
<evidence type="ECO:0000256" key="4">
    <source>
        <dbReference type="ARBA" id="ARBA00022656"/>
    </source>
</evidence>
<evidence type="ECO:0000259" key="8">
    <source>
        <dbReference type="PROSITE" id="PS50041"/>
    </source>
</evidence>
<evidence type="ECO:0000256" key="3">
    <source>
        <dbReference type="ARBA" id="ARBA00022525"/>
    </source>
</evidence>
<dbReference type="Pfam" id="PF00059">
    <property type="entry name" value="Lectin_C"/>
    <property type="match status" value="1"/>
</dbReference>
<keyword evidence="7" id="KW-0812">Transmembrane</keyword>
<dbReference type="PANTHER" id="PTHR22803">
    <property type="entry name" value="MANNOSE, PHOSPHOLIPASE, LECTIN RECEPTOR RELATED"/>
    <property type="match status" value="1"/>
</dbReference>
<dbReference type="Gene3D" id="3.10.100.10">
    <property type="entry name" value="Mannose-Binding Protein A, subunit A"/>
    <property type="match status" value="1"/>
</dbReference>
<dbReference type="PROSITE" id="PS00615">
    <property type="entry name" value="C_TYPE_LECTIN_1"/>
    <property type="match status" value="1"/>
</dbReference>
<dbReference type="SMART" id="SM00034">
    <property type="entry name" value="CLECT"/>
    <property type="match status" value="1"/>
</dbReference>
<comment type="subcellular location">
    <subcellularLocation>
        <location evidence="1">Secreted</location>
    </subcellularLocation>
</comment>
<accession>A0A077LD04</accession>
<keyword evidence="7" id="KW-1133">Transmembrane helix</keyword>
<dbReference type="InterPro" id="IPR016187">
    <property type="entry name" value="CTDL_fold"/>
</dbReference>
<dbReference type="PROSITE" id="PS50041">
    <property type="entry name" value="C_TYPE_LECTIN_2"/>
    <property type="match status" value="1"/>
</dbReference>
<sequence length="184" mass="21332">GKPGVASEQTCYLWSPRDSSLCREGRKTMGRFTFVSFGLLVVFLSLSGTAAECPSDWSSFRQYCYKPFKQLKTWEDAERFCMEQVKGAHLVSIESYREAVFVAQLLSEDIKTTKSHVWIGLSVQNRGQQCTSEWSDGSRVSYEHLVKPFSKKCFVLKKVSEFRKWFNVYCAQQHLFMCKFLQPR</sequence>
<dbReference type="GO" id="GO:0090729">
    <property type="term" value="F:toxin activity"/>
    <property type="evidence" value="ECO:0007669"/>
    <property type="project" value="UniProtKB-KW"/>
</dbReference>
<comment type="similarity">
    <text evidence="2">Belongs to the snaclec family.</text>
</comment>
<keyword evidence="4" id="KW-0800">Toxin</keyword>
<dbReference type="GO" id="GO:0030246">
    <property type="term" value="F:carbohydrate binding"/>
    <property type="evidence" value="ECO:0007669"/>
    <property type="project" value="UniProtKB-KW"/>
</dbReference>
<organism evidence="9">
    <name type="scientific">Protobothrops elegans</name>
    <name type="common">Elegant pitviper</name>
    <name type="synonym">Trimeresurus elegans</name>
    <dbReference type="NCBI Taxonomy" id="88086"/>
    <lineage>
        <taxon>Eukaryota</taxon>
        <taxon>Metazoa</taxon>
        <taxon>Chordata</taxon>
        <taxon>Craniata</taxon>
        <taxon>Vertebrata</taxon>
        <taxon>Euteleostomi</taxon>
        <taxon>Lepidosauria</taxon>
        <taxon>Squamata</taxon>
        <taxon>Bifurcata</taxon>
        <taxon>Unidentata</taxon>
        <taxon>Episquamata</taxon>
        <taxon>Toxicofera</taxon>
        <taxon>Serpentes</taxon>
        <taxon>Colubroidea</taxon>
        <taxon>Viperidae</taxon>
        <taxon>Crotalinae</taxon>
        <taxon>Protobothrops</taxon>
    </lineage>
</organism>
<keyword evidence="6" id="KW-1199">Hemostasis impairing toxin</keyword>
<dbReference type="EMBL" id="AB984598">
    <property type="protein sequence ID" value="BAP39929.1"/>
    <property type="molecule type" value="mRNA"/>
</dbReference>
<feature type="non-terminal residue" evidence="9">
    <location>
        <position position="1"/>
    </location>
</feature>
<dbReference type="GO" id="GO:0005576">
    <property type="term" value="C:extracellular region"/>
    <property type="evidence" value="ECO:0007669"/>
    <property type="project" value="UniProtKB-SubCell"/>
</dbReference>
<dbReference type="InterPro" id="IPR050111">
    <property type="entry name" value="C-type_lectin/snaclec_domain"/>
</dbReference>
<evidence type="ECO:0000313" key="9">
    <source>
        <dbReference type="EMBL" id="BAP39929.1"/>
    </source>
</evidence>